<evidence type="ECO:0000259" key="4">
    <source>
        <dbReference type="Pfam" id="PF25876"/>
    </source>
</evidence>
<name>A0ABP8V4M0_9GAMM</name>
<dbReference type="InterPro" id="IPR006143">
    <property type="entry name" value="RND_pump_MFP"/>
</dbReference>
<sequence>MLKRWLLTGVVLALLFGVPAGLKLYEKHMTQQFFASFTPPPVTISAESVRLETWQPRLTTIGSLTAIQGVELKSEVKGIVRDVMFQSGEQVSAGQPLLQLDDQTEQANLKSYKARLKLAQLTYDRDRALIEKRAISQTQFDQSAATLDEASAAVAQTEAMLRKKNITAPFSGTIGIQRAEPGDYLSEGDKIATLQDLSRLYIDFSLPEQAVPNLFKGQAIRFQVPAHGDQWFTGAIDAINAKVNSDTRYIDVRGVVNNSKTQLLPGMFADIEIILSEQVPVVTVPETAVTYTLYGDSVYVIQGKEDEKDAETLTVKRTFVRTGERQQGRVAITKGLDGSEQVVTSGQLKLDNGAHVVINNSVQL</sequence>
<dbReference type="Pfam" id="PF25876">
    <property type="entry name" value="HH_MFP_RND"/>
    <property type="match status" value="1"/>
</dbReference>
<dbReference type="Gene3D" id="2.40.420.20">
    <property type="match status" value="1"/>
</dbReference>
<dbReference type="Pfam" id="PF25954">
    <property type="entry name" value="Beta-barrel_RND_2"/>
    <property type="match status" value="1"/>
</dbReference>
<dbReference type="InterPro" id="IPR058625">
    <property type="entry name" value="MdtA-like_BSH"/>
</dbReference>
<dbReference type="InterPro" id="IPR058627">
    <property type="entry name" value="MdtA-like_C"/>
</dbReference>
<dbReference type="InterPro" id="IPR058792">
    <property type="entry name" value="Beta-barrel_RND_2"/>
</dbReference>
<dbReference type="PANTHER" id="PTHR30469:SF11">
    <property type="entry name" value="BLL4320 PROTEIN"/>
    <property type="match status" value="1"/>
</dbReference>
<dbReference type="PANTHER" id="PTHR30469">
    <property type="entry name" value="MULTIDRUG RESISTANCE PROTEIN MDTA"/>
    <property type="match status" value="1"/>
</dbReference>
<reference evidence="9" key="1">
    <citation type="journal article" date="2019" name="Int. J. Syst. Evol. Microbiol.">
        <title>The Global Catalogue of Microorganisms (GCM) 10K type strain sequencing project: providing services to taxonomists for standard genome sequencing and annotation.</title>
        <authorList>
            <consortium name="The Broad Institute Genomics Platform"/>
            <consortium name="The Broad Institute Genome Sequencing Center for Infectious Disease"/>
            <person name="Wu L."/>
            <person name="Ma J."/>
        </authorList>
    </citation>
    <scope>NUCLEOTIDE SEQUENCE [LARGE SCALE GENOMIC DNA]</scope>
    <source>
        <strain evidence="9">JCM 17805</strain>
    </source>
</reference>
<dbReference type="InterPro" id="IPR058624">
    <property type="entry name" value="MdtA-like_HH"/>
</dbReference>
<comment type="subcellular location">
    <subcellularLocation>
        <location evidence="1">Cell envelope</location>
    </subcellularLocation>
</comment>
<evidence type="ECO:0000256" key="2">
    <source>
        <dbReference type="ARBA" id="ARBA00009477"/>
    </source>
</evidence>
<dbReference type="Pfam" id="PF25967">
    <property type="entry name" value="RND-MFP_C"/>
    <property type="match status" value="1"/>
</dbReference>
<feature type="domain" description="Multidrug resistance protein MdtA-like barrel-sandwich hybrid" evidence="5">
    <location>
        <begin position="70"/>
        <end position="191"/>
    </location>
</feature>
<evidence type="ECO:0000256" key="3">
    <source>
        <dbReference type="ARBA" id="ARBA00022448"/>
    </source>
</evidence>
<evidence type="ECO:0000256" key="1">
    <source>
        <dbReference type="ARBA" id="ARBA00004196"/>
    </source>
</evidence>
<feature type="domain" description="Multidrug resistance protein MdtA-like alpha-helical hairpin" evidence="4">
    <location>
        <begin position="104"/>
        <end position="162"/>
    </location>
</feature>
<comment type="caution">
    <text evidence="8">The sequence shown here is derived from an EMBL/GenBank/DDBJ whole genome shotgun (WGS) entry which is preliminary data.</text>
</comment>
<keyword evidence="9" id="KW-1185">Reference proteome</keyword>
<dbReference type="Pfam" id="PF25917">
    <property type="entry name" value="BSH_RND"/>
    <property type="match status" value="1"/>
</dbReference>
<protein>
    <submittedName>
        <fullName evidence="8">Multidrug efflux RND transporter periplasmic adaptor subunit MexV</fullName>
    </submittedName>
</protein>
<comment type="similarity">
    <text evidence="2">Belongs to the membrane fusion protein (MFP) (TC 8.A.1) family.</text>
</comment>
<proteinExistence type="inferred from homology"/>
<dbReference type="Gene3D" id="1.10.287.470">
    <property type="entry name" value="Helix hairpin bin"/>
    <property type="match status" value="1"/>
</dbReference>
<accession>A0ABP8V4M0</accession>
<evidence type="ECO:0000259" key="6">
    <source>
        <dbReference type="Pfam" id="PF25954"/>
    </source>
</evidence>
<dbReference type="Gene3D" id="2.40.50.100">
    <property type="match status" value="1"/>
</dbReference>
<evidence type="ECO:0000259" key="5">
    <source>
        <dbReference type="Pfam" id="PF25917"/>
    </source>
</evidence>
<evidence type="ECO:0000313" key="9">
    <source>
        <dbReference type="Proteomes" id="UP001500604"/>
    </source>
</evidence>
<keyword evidence="3" id="KW-0813">Transport</keyword>
<dbReference type="NCBIfam" id="TIGR01730">
    <property type="entry name" value="RND_mfp"/>
    <property type="match status" value="1"/>
</dbReference>
<evidence type="ECO:0000313" key="8">
    <source>
        <dbReference type="EMBL" id="GAA4650494.1"/>
    </source>
</evidence>
<dbReference type="SUPFAM" id="SSF111369">
    <property type="entry name" value="HlyD-like secretion proteins"/>
    <property type="match status" value="1"/>
</dbReference>
<dbReference type="Gene3D" id="2.40.30.170">
    <property type="match status" value="1"/>
</dbReference>
<gene>
    <name evidence="8" type="primary">mexV</name>
    <name evidence="8" type="ORF">GCM10023116_27770</name>
</gene>
<feature type="domain" description="Multidrug resistance protein MdtA-like C-terminal permuted SH3" evidence="7">
    <location>
        <begin position="281"/>
        <end position="346"/>
    </location>
</feature>
<dbReference type="EMBL" id="BAABFL010000400">
    <property type="protein sequence ID" value="GAA4650494.1"/>
    <property type="molecule type" value="Genomic_DNA"/>
</dbReference>
<dbReference type="Proteomes" id="UP001500604">
    <property type="component" value="Unassembled WGS sequence"/>
</dbReference>
<dbReference type="RefSeq" id="WP_345196683.1">
    <property type="nucleotide sequence ID" value="NZ_BAABFL010000400.1"/>
</dbReference>
<organism evidence="8 9">
    <name type="scientific">Kistimonas scapharcae</name>
    <dbReference type="NCBI Taxonomy" id="1036133"/>
    <lineage>
        <taxon>Bacteria</taxon>
        <taxon>Pseudomonadati</taxon>
        <taxon>Pseudomonadota</taxon>
        <taxon>Gammaproteobacteria</taxon>
        <taxon>Oceanospirillales</taxon>
        <taxon>Endozoicomonadaceae</taxon>
        <taxon>Kistimonas</taxon>
    </lineage>
</organism>
<evidence type="ECO:0000259" key="7">
    <source>
        <dbReference type="Pfam" id="PF25967"/>
    </source>
</evidence>
<feature type="domain" description="CusB-like beta-barrel" evidence="6">
    <location>
        <begin position="202"/>
        <end position="273"/>
    </location>
</feature>